<dbReference type="AlphaFoldDB" id="A8YF95"/>
<evidence type="ECO:0000313" key="2">
    <source>
        <dbReference type="EMBL" id="CAO87111.1"/>
    </source>
</evidence>
<dbReference type="Pfam" id="PF13175">
    <property type="entry name" value="AAA_15"/>
    <property type="match status" value="1"/>
</dbReference>
<dbReference type="InterPro" id="IPR041685">
    <property type="entry name" value="AAA_GajA/Old/RecF-like"/>
</dbReference>
<organism evidence="2">
    <name type="scientific">Microcystis aeruginosa (strain PCC 7806)</name>
    <dbReference type="NCBI Taxonomy" id="267872"/>
    <lineage>
        <taxon>Bacteria</taxon>
        <taxon>Bacillati</taxon>
        <taxon>Cyanobacteriota</taxon>
        <taxon>Cyanophyceae</taxon>
        <taxon>Oscillatoriophycideae</taxon>
        <taxon>Chroococcales</taxon>
        <taxon>Microcystaceae</taxon>
        <taxon>Microcystis</taxon>
    </lineage>
</organism>
<dbReference type="PANTHER" id="PTHR43581:SF2">
    <property type="entry name" value="EXCINUCLEASE ATPASE SUBUNIT"/>
    <property type="match status" value="1"/>
</dbReference>
<reference evidence="2" key="1">
    <citation type="submission" date="2007-08" db="EMBL/GenBank/DDBJ databases">
        <authorList>
            <person name="Frangeul L."/>
        </authorList>
    </citation>
    <scope>NUCLEOTIDE SEQUENCE</scope>
    <source>
        <strain evidence="2">PCC 7806</strain>
    </source>
</reference>
<dbReference type="CDD" id="cd00267">
    <property type="entry name" value="ABC_ATPase"/>
    <property type="match status" value="1"/>
</dbReference>
<feature type="domain" description="AAA+ ATPase" evidence="1">
    <location>
        <begin position="59"/>
        <end position="485"/>
    </location>
</feature>
<dbReference type="InterPro" id="IPR003593">
    <property type="entry name" value="AAA+_ATPase"/>
</dbReference>
<dbReference type="SMART" id="SM00382">
    <property type="entry name" value="AAA"/>
    <property type="match status" value="1"/>
</dbReference>
<dbReference type="InterPro" id="IPR027417">
    <property type="entry name" value="P-loop_NTPase"/>
</dbReference>
<evidence type="ECO:0000259" key="1">
    <source>
        <dbReference type="SMART" id="SM00382"/>
    </source>
</evidence>
<protein>
    <submittedName>
        <fullName evidence="2">Similar to tr|Q4KF41|Q4KF41_PSEF5 ATP/GTP-binding protein</fullName>
    </submittedName>
</protein>
<dbReference type="PANTHER" id="PTHR43581">
    <property type="entry name" value="ATP/GTP PHOSPHATASE"/>
    <property type="match status" value="1"/>
</dbReference>
<name>A8YF95_MICA7</name>
<dbReference type="SUPFAM" id="SSF52540">
    <property type="entry name" value="P-loop containing nucleoside triphosphate hydrolases"/>
    <property type="match status" value="1"/>
</dbReference>
<dbReference type="Gene3D" id="3.40.50.300">
    <property type="entry name" value="P-loop containing nucleotide triphosphate hydrolases"/>
    <property type="match status" value="2"/>
</dbReference>
<accession>A8YF95</accession>
<sequence length="516" mass="59393">MLVIITRSDQLRKKLDKSFILDYNFRLRLLYEIKGMSRFIKRLEAIGIHGRFDINLDFQDGVNIIHGSNGTGKTTVLHILANAVNEDFRRFGYLKFQKLTITLDDDTKILIEQHNSPQEDIKETVTTVFVNHEKVDSYPFTKLLEEEKQKENSEIFLSALYYRSSSRKKQDIDLKATYFPAFRTMIEAWATLDENEIRHFARRSPNFSKVLRSSARSTELARILFGKFVPRLEYPSPIEIEEHINSELTEAQLKIASLDRNLLSQAFIQFSQAISQSSETDDNTKEPEEVITEIIELSEKLQNSSFQVNRNQSDDVYKQLIEQLKSFESDPKYKTIASRVLSVYKSSLQQRLDEQITAYSSIERYLESVNGFLERKQLKIGSTSLPQGRGKLGVKIGDEEAIHSLQILSSGERQVVGLIYAASHMTGGRVVLIDEPEISLHIDWQRKLLPEMVKQLDEKQLIICTHSAVIASKYRERMIKLELQPTANANINTDTLGSEDQIYILDDDLENINIPF</sequence>
<proteinExistence type="predicted"/>
<dbReference type="InterPro" id="IPR051396">
    <property type="entry name" value="Bact_Antivir_Def_Nuclease"/>
</dbReference>
<gene>
    <name evidence="2" type="ORF">IPF_2528</name>
</gene>
<dbReference type="EMBL" id="AM778933">
    <property type="protein sequence ID" value="CAO87111.1"/>
    <property type="molecule type" value="Genomic_DNA"/>
</dbReference>